<comment type="caution">
    <text evidence="2">The sequence shown here is derived from an EMBL/GenBank/DDBJ whole genome shotgun (WGS) entry which is preliminary data.</text>
</comment>
<evidence type="ECO:0000313" key="3">
    <source>
        <dbReference type="Proteomes" id="UP000267081"/>
    </source>
</evidence>
<evidence type="ECO:0000313" key="2">
    <source>
        <dbReference type="EMBL" id="RSD10307.1"/>
    </source>
</evidence>
<keyword evidence="1" id="KW-1133">Transmembrane helix</keyword>
<dbReference type="Proteomes" id="UP000267081">
    <property type="component" value="Unassembled WGS sequence"/>
</dbReference>
<name>A0A427SYT1_9PSEU</name>
<dbReference type="OrthoDB" id="3310286at2"/>
<accession>A0A427SYT1</accession>
<organism evidence="2 3">
    <name type="scientific">Amycolatopsis eburnea</name>
    <dbReference type="NCBI Taxonomy" id="2267691"/>
    <lineage>
        <taxon>Bacteria</taxon>
        <taxon>Bacillati</taxon>
        <taxon>Actinomycetota</taxon>
        <taxon>Actinomycetes</taxon>
        <taxon>Pseudonocardiales</taxon>
        <taxon>Pseudonocardiaceae</taxon>
        <taxon>Amycolatopsis</taxon>
    </lineage>
</organism>
<feature type="transmembrane region" description="Helical" evidence="1">
    <location>
        <begin position="548"/>
        <end position="567"/>
    </location>
</feature>
<keyword evidence="1" id="KW-0812">Transmembrane</keyword>
<sequence>MAADAESDDGDSPSGKGLRFRAARLAIVIALAIVFLLMVFAIGERSADYIAGLLAIGLALVALHVWIFVYRPTRVGERRRKRRARDVRASNGHVDVDELLTKAVEYVKDDIGATQAKRYIEAIVDPSRLRGRVVETVRPLNRTVRQKVAITLEVPKGDQDDLYFPLMLPLKGELQDDLQISLDGSDVATLNHAEYLLLTVGGFFSQILDGLAGIQNHPVLDSPAKAQHARELRKLAEKGMNLIAVRARLSVIGKTRLDQCVAGIESTARLFENGSEPADALLRAAGLVKILAGHYAIVAVVPGTPRRKSRRIITYERYQIPSLKRSPMWNVPAWLKDRLAALIGSRPIYLRLELHNAATAKSYHLLVEGPEGTYAAVQQMPDHADAFTVTEDASGEAVAHPYRRLQRRRGQRYLHVYMRSVSTELADNLWLSAKFYEVPPGSIAISAAAASSAFLLIYLIAAIADKGQLGLGANFPAIVLAFPAAAGAFAGFEARSTGLVGGTLVSRVSSLLTVTLVLSAAGLFEAQVTKALALTVHPQILGVHDTRWQVLTIVSLFNAVWALYAWFSRTTFFYLLADRPNDQPGNITWE</sequence>
<protein>
    <submittedName>
        <fullName evidence="2">Uncharacterized protein</fullName>
    </submittedName>
</protein>
<dbReference type="RefSeq" id="WP_125314463.1">
    <property type="nucleotide sequence ID" value="NZ_RSEC01000060.1"/>
</dbReference>
<keyword evidence="1" id="KW-0472">Membrane</keyword>
<evidence type="ECO:0000256" key="1">
    <source>
        <dbReference type="SAM" id="Phobius"/>
    </source>
</evidence>
<feature type="transmembrane region" description="Helical" evidence="1">
    <location>
        <begin position="49"/>
        <end position="70"/>
    </location>
</feature>
<keyword evidence="3" id="KW-1185">Reference proteome</keyword>
<proteinExistence type="predicted"/>
<gene>
    <name evidence="2" type="ORF">EIY87_36100</name>
</gene>
<feature type="transmembrane region" description="Helical" evidence="1">
    <location>
        <begin position="443"/>
        <end position="464"/>
    </location>
</feature>
<reference evidence="2 3" key="1">
    <citation type="submission" date="2018-12" db="EMBL/GenBank/DDBJ databases">
        <title>Amycolatopsis eburnea sp. nov. actinomycete associate with arbuscular mycorrhiza fungal spore.</title>
        <authorList>
            <person name="Lumyong S."/>
            <person name="Chaiya L."/>
        </authorList>
    </citation>
    <scope>NUCLEOTIDE SEQUENCE [LARGE SCALE GENOMIC DNA]</scope>
    <source>
        <strain evidence="2 3">GLM-1</strain>
    </source>
</reference>
<feature type="transmembrane region" description="Helical" evidence="1">
    <location>
        <begin position="22"/>
        <end position="43"/>
    </location>
</feature>
<dbReference type="EMBL" id="RSEC01000060">
    <property type="protein sequence ID" value="RSD10307.1"/>
    <property type="molecule type" value="Genomic_DNA"/>
</dbReference>
<feature type="transmembrane region" description="Helical" evidence="1">
    <location>
        <begin position="471"/>
        <end position="492"/>
    </location>
</feature>
<dbReference type="AlphaFoldDB" id="A0A427SYT1"/>